<evidence type="ECO:0000256" key="1">
    <source>
        <dbReference type="ARBA" id="ARBA00004651"/>
    </source>
</evidence>
<protein>
    <recommendedName>
        <fullName evidence="4 17">Undecaprenyl-diphosphatase</fullName>
        <ecNumber evidence="3 17">3.6.1.27</ecNumber>
    </recommendedName>
    <alternativeName>
        <fullName evidence="15 17">Bacitracin resistance protein</fullName>
    </alternativeName>
    <alternativeName>
        <fullName evidence="14 17">Undecaprenyl pyrophosphate phosphatase</fullName>
    </alternativeName>
</protein>
<keyword evidence="13 17" id="KW-0961">Cell wall biogenesis/degradation</keyword>
<evidence type="ECO:0000256" key="4">
    <source>
        <dbReference type="ARBA" id="ARBA00021581"/>
    </source>
</evidence>
<evidence type="ECO:0000256" key="9">
    <source>
        <dbReference type="ARBA" id="ARBA00022984"/>
    </source>
</evidence>
<dbReference type="PANTHER" id="PTHR30622">
    <property type="entry name" value="UNDECAPRENYL-DIPHOSPHATASE"/>
    <property type="match status" value="1"/>
</dbReference>
<evidence type="ECO:0000256" key="12">
    <source>
        <dbReference type="ARBA" id="ARBA00023251"/>
    </source>
</evidence>
<comment type="subcellular location">
    <subcellularLocation>
        <location evidence="1 17">Cell membrane</location>
        <topology evidence="1 17">Multi-pass membrane protein</topology>
    </subcellularLocation>
</comment>
<keyword evidence="9 17" id="KW-0573">Peptidoglycan synthesis</keyword>
<evidence type="ECO:0000256" key="5">
    <source>
        <dbReference type="ARBA" id="ARBA00022475"/>
    </source>
</evidence>
<dbReference type="SMR" id="U5CVK0"/>
<dbReference type="PANTHER" id="PTHR30622:SF3">
    <property type="entry name" value="UNDECAPRENYL-DIPHOSPHATASE"/>
    <property type="match status" value="1"/>
</dbReference>
<evidence type="ECO:0000256" key="11">
    <source>
        <dbReference type="ARBA" id="ARBA00023136"/>
    </source>
</evidence>
<evidence type="ECO:0000313" key="18">
    <source>
        <dbReference type="EMBL" id="ERM92102.1"/>
    </source>
</evidence>
<dbReference type="NCBIfam" id="NF001390">
    <property type="entry name" value="PRK00281.1-4"/>
    <property type="match status" value="1"/>
</dbReference>
<keyword evidence="7 17" id="KW-0378">Hydrolase</keyword>
<evidence type="ECO:0000256" key="17">
    <source>
        <dbReference type="HAMAP-Rule" id="MF_01006"/>
    </source>
</evidence>
<evidence type="ECO:0000256" key="8">
    <source>
        <dbReference type="ARBA" id="ARBA00022960"/>
    </source>
</evidence>
<evidence type="ECO:0000256" key="14">
    <source>
        <dbReference type="ARBA" id="ARBA00032707"/>
    </source>
</evidence>
<dbReference type="InterPro" id="IPR003824">
    <property type="entry name" value="UppP"/>
</dbReference>
<feature type="transmembrane region" description="Helical" evidence="17">
    <location>
        <begin position="251"/>
        <end position="270"/>
    </location>
</feature>
<organism evidence="18 19">
    <name type="scientific">Caldanaerobacter subterraneus subsp. yonseiensis KB-1</name>
    <dbReference type="NCBI Taxonomy" id="1388761"/>
    <lineage>
        <taxon>Bacteria</taxon>
        <taxon>Bacillati</taxon>
        <taxon>Bacillota</taxon>
        <taxon>Clostridia</taxon>
        <taxon>Thermoanaerobacterales</taxon>
        <taxon>Thermoanaerobacteraceae</taxon>
        <taxon>Caldanaerobacter</taxon>
    </lineage>
</organism>
<keyword evidence="6 17" id="KW-0812">Transmembrane</keyword>
<dbReference type="NCBIfam" id="NF001389">
    <property type="entry name" value="PRK00281.1-2"/>
    <property type="match status" value="1"/>
</dbReference>
<dbReference type="GO" id="GO:0050380">
    <property type="term" value="F:undecaprenyl-diphosphatase activity"/>
    <property type="evidence" value="ECO:0007669"/>
    <property type="project" value="UniProtKB-UniRule"/>
</dbReference>
<keyword evidence="8 17" id="KW-0133">Cell shape</keyword>
<feature type="transmembrane region" description="Helical" evidence="17">
    <location>
        <begin position="83"/>
        <end position="104"/>
    </location>
</feature>
<comment type="caution">
    <text evidence="18">The sequence shown here is derived from an EMBL/GenBank/DDBJ whole genome shotgun (WGS) entry which is preliminary data.</text>
</comment>
<evidence type="ECO:0000256" key="15">
    <source>
        <dbReference type="ARBA" id="ARBA00032932"/>
    </source>
</evidence>
<comment type="miscellaneous">
    <text evidence="17">Bacitracin is thought to be involved in the inhibition of peptidoglycan synthesis by sequestering undecaprenyl diphosphate, thereby reducing the pool of lipid carrier available.</text>
</comment>
<feature type="transmembrane region" description="Helical" evidence="17">
    <location>
        <begin position="218"/>
        <end position="239"/>
    </location>
</feature>
<gene>
    <name evidence="17" type="primary">uppP</name>
    <name evidence="18" type="ORF">O163_06970</name>
</gene>
<dbReference type="EC" id="3.6.1.27" evidence="3 17"/>
<dbReference type="EMBL" id="AXDC01000015">
    <property type="protein sequence ID" value="ERM92102.1"/>
    <property type="molecule type" value="Genomic_DNA"/>
</dbReference>
<proteinExistence type="inferred from homology"/>
<evidence type="ECO:0000313" key="19">
    <source>
        <dbReference type="Proteomes" id="UP000016856"/>
    </source>
</evidence>
<evidence type="ECO:0000256" key="2">
    <source>
        <dbReference type="ARBA" id="ARBA00010621"/>
    </source>
</evidence>
<evidence type="ECO:0000256" key="6">
    <source>
        <dbReference type="ARBA" id="ARBA00022692"/>
    </source>
</evidence>
<sequence>MKMELLIKAFIMGIVEGLTEFLPISSTGHLIIVGSFIKFTGKFATMFEIVIQLGAILAVVYYFKDKILSSLKALKPGEWGFNLWYKTFIAFLPAAIIGILTHHYIEEHLFSPFTVAIALIVGAIMMIVIEDIFGKKYKIDNMDKVSTSKAFWIGVAQVMSLFPGMSRSASTIMGGMLVGLSVRAAAEFSFFLAIPTMLAATGFELVKNITSMSLLEWEALAVGFIMSFITALIVVDKFLAYLKRHVLKPFAYYRLLVGVLMLFLIAQKIVK</sequence>
<dbReference type="GO" id="GO:0071555">
    <property type="term" value="P:cell wall organization"/>
    <property type="evidence" value="ECO:0007669"/>
    <property type="project" value="UniProtKB-KW"/>
</dbReference>
<dbReference type="NCBIfam" id="TIGR00753">
    <property type="entry name" value="undec_PP_bacA"/>
    <property type="match status" value="1"/>
</dbReference>
<comment type="catalytic activity">
    <reaction evidence="16 17">
        <text>di-trans,octa-cis-undecaprenyl diphosphate + H2O = di-trans,octa-cis-undecaprenyl phosphate + phosphate + H(+)</text>
        <dbReference type="Rhea" id="RHEA:28094"/>
        <dbReference type="ChEBI" id="CHEBI:15377"/>
        <dbReference type="ChEBI" id="CHEBI:15378"/>
        <dbReference type="ChEBI" id="CHEBI:43474"/>
        <dbReference type="ChEBI" id="CHEBI:58405"/>
        <dbReference type="ChEBI" id="CHEBI:60392"/>
        <dbReference type="EC" id="3.6.1.27"/>
    </reaction>
</comment>
<keyword evidence="12 17" id="KW-0046">Antibiotic resistance</keyword>
<comment type="similarity">
    <text evidence="2 17">Belongs to the UppP family.</text>
</comment>
<accession>U5CVK0</accession>
<evidence type="ECO:0000256" key="7">
    <source>
        <dbReference type="ARBA" id="ARBA00022801"/>
    </source>
</evidence>
<keyword evidence="10 17" id="KW-1133">Transmembrane helix</keyword>
<name>U5CVK0_CALSX</name>
<evidence type="ECO:0000256" key="10">
    <source>
        <dbReference type="ARBA" id="ARBA00022989"/>
    </source>
</evidence>
<evidence type="ECO:0000256" key="16">
    <source>
        <dbReference type="ARBA" id="ARBA00047594"/>
    </source>
</evidence>
<dbReference type="GO" id="GO:0008360">
    <property type="term" value="P:regulation of cell shape"/>
    <property type="evidence" value="ECO:0007669"/>
    <property type="project" value="UniProtKB-KW"/>
</dbReference>
<keyword evidence="11 17" id="KW-0472">Membrane</keyword>
<dbReference type="AlphaFoldDB" id="U5CVK0"/>
<dbReference type="Proteomes" id="UP000016856">
    <property type="component" value="Unassembled WGS sequence"/>
</dbReference>
<feature type="transmembrane region" description="Helical" evidence="17">
    <location>
        <begin position="43"/>
        <end position="63"/>
    </location>
</feature>
<feature type="transmembrane region" description="Helical" evidence="17">
    <location>
        <begin position="150"/>
        <end position="168"/>
    </location>
</feature>
<dbReference type="GO" id="GO:0005886">
    <property type="term" value="C:plasma membrane"/>
    <property type="evidence" value="ECO:0007669"/>
    <property type="project" value="UniProtKB-SubCell"/>
</dbReference>
<keyword evidence="5 17" id="KW-1003">Cell membrane</keyword>
<dbReference type="GO" id="GO:0009252">
    <property type="term" value="P:peptidoglycan biosynthetic process"/>
    <property type="evidence" value="ECO:0007669"/>
    <property type="project" value="UniProtKB-KW"/>
</dbReference>
<dbReference type="GO" id="GO:0046677">
    <property type="term" value="P:response to antibiotic"/>
    <property type="evidence" value="ECO:0007669"/>
    <property type="project" value="UniProtKB-UniRule"/>
</dbReference>
<feature type="transmembrane region" description="Helical" evidence="17">
    <location>
        <begin position="110"/>
        <end position="129"/>
    </location>
</feature>
<feature type="transmembrane region" description="Helical" evidence="17">
    <location>
        <begin position="188"/>
        <end position="206"/>
    </location>
</feature>
<dbReference type="Pfam" id="PF02673">
    <property type="entry name" value="BacA"/>
    <property type="match status" value="1"/>
</dbReference>
<dbReference type="HAMAP" id="MF_01006">
    <property type="entry name" value="Undec_diphosphatase"/>
    <property type="match status" value="1"/>
</dbReference>
<evidence type="ECO:0000256" key="3">
    <source>
        <dbReference type="ARBA" id="ARBA00012374"/>
    </source>
</evidence>
<comment type="function">
    <text evidence="17">Catalyzes the dephosphorylation of undecaprenyl diphosphate (UPP). Confers resistance to bacitracin.</text>
</comment>
<reference evidence="18 19" key="1">
    <citation type="journal article" date="2013" name="Genome Announc.">
        <title>Draft Genome Sequence of an Anaerobic and Extremophilic Bacterium, Caldanaerobacter yonseiensis, Isolated from a Geothermal Hot Stream.</title>
        <authorList>
            <person name="Lee S.J."/>
            <person name="Lee Y.J."/>
            <person name="Park G.S."/>
            <person name="Kim B.C."/>
            <person name="Lee S.J."/>
            <person name="Shin J.H."/>
            <person name="Lee D.W."/>
        </authorList>
    </citation>
    <scope>NUCLEOTIDE SEQUENCE [LARGE SCALE GENOMIC DNA]</scope>
    <source>
        <strain evidence="18 19">KB-1</strain>
    </source>
</reference>
<dbReference type="PATRIC" id="fig|1388761.3.peg.1401"/>
<evidence type="ECO:0000256" key="13">
    <source>
        <dbReference type="ARBA" id="ARBA00023316"/>
    </source>
</evidence>